<dbReference type="GO" id="GO:0031267">
    <property type="term" value="F:small GTPase binding"/>
    <property type="evidence" value="ECO:0007669"/>
    <property type="project" value="InterPro"/>
</dbReference>
<reference evidence="3" key="1">
    <citation type="submission" date="2020-04" db="EMBL/GenBank/DDBJ databases">
        <authorList>
            <person name="Alioto T."/>
            <person name="Alioto T."/>
            <person name="Gomez Garrido J."/>
        </authorList>
    </citation>
    <scope>NUCLEOTIDE SEQUENCE</scope>
    <source>
        <strain evidence="3">A484AB</strain>
    </source>
</reference>
<dbReference type="OrthoDB" id="10265867at2759"/>
<comment type="caution">
    <text evidence="3">The sequence shown here is derived from an EMBL/GenBank/DDBJ whole genome shotgun (WGS) entry which is preliminary data.</text>
</comment>
<sequence>MESTNSLDEALKNVNLLDDLALSDEQPVIEAPAASITYNPNFDTNFEDSEAFITCNSKYLEEAAMHRGLNEMLEQGESYAVMLYTWRCCSRAIPSVKSDDQPNRVEIYEKTVSVVEPEINKLKTFMDFAENAVTRFCQEVKTLCHPERRKDFISETYLLTMGKVLNMFAVLDALKDMKACINNDYSCFKRAHGFLKRGTVDAAAIELSQKLSLFLATKNKIRDILKDGLEKIQGFDELLSDVVNLCCKLYEQNMYLLPKDKHMLLKVTGFSLFLMDGSVTQIAKLDQKKRINIAKIDKFFKQLPVVPLFGDMQIELVSYVKMCPNFKTDADKWTCAGGNAEEKIISQYNLLSKMDTIRDEHLHYISELARYNNEMITSSTTPRTPSQHLELRKLALRGLQLLSSWNTQLMELYSWKLIHPTDKYANPQCPDQAEDYERATRYNYSSEEKFALVEVIAFIKGLYVLMSKLEIIFCEAIRHSIHNDLQKFIQITLREPLRKVIKKKQATLVKTVLMTIRDTGSDFASDIKKKREDPILRGEKDSKTGFQVTLPDRDVGPSSTQLYMVRTTLESLISEKAGKKSMRKELEKETVEAIEQFLKLSFFFSHLLHFSETLRECCDLSQLWFREFFLELTMGKRIQFPIEMSMPWILTEHILDTQEPSMMEYVLYPLDLYNDSGEYAQSKFRKQYLYDEIEAEVNLCFDQFVYKLSEHVFAYFKAQACSMILAKKFVSECARQDLGKINAPPSNLYETLLKQRHVQ</sequence>
<name>A0A6S7HIW6_PARCT</name>
<proteinExistence type="inferred from homology"/>
<accession>A0A6S7HIW6</accession>
<dbReference type="Pfam" id="PF07159">
    <property type="entry name" value="CYRIA-B_Rac1-bd"/>
    <property type="match status" value="1"/>
</dbReference>
<dbReference type="Pfam" id="PF05994">
    <property type="entry name" value="FragX_IP"/>
    <property type="match status" value="1"/>
</dbReference>
<evidence type="ECO:0000259" key="2">
    <source>
        <dbReference type="Pfam" id="PF07159"/>
    </source>
</evidence>
<dbReference type="AlphaFoldDB" id="A0A6S7HIW6"/>
<evidence type="ECO:0000313" key="4">
    <source>
        <dbReference type="Proteomes" id="UP001152795"/>
    </source>
</evidence>
<dbReference type="InterPro" id="IPR008081">
    <property type="entry name" value="Cytoplasmic_FMR1-int"/>
</dbReference>
<dbReference type="PANTHER" id="PTHR12195">
    <property type="entry name" value="CYTOPLASMIC FMR1-INTERACTING PROTEIN-RELATED"/>
    <property type="match status" value="1"/>
</dbReference>
<feature type="non-terminal residue" evidence="3">
    <location>
        <position position="1"/>
    </location>
</feature>
<organism evidence="3 4">
    <name type="scientific">Paramuricea clavata</name>
    <name type="common">Red gorgonian</name>
    <name type="synonym">Violescent sea-whip</name>
    <dbReference type="NCBI Taxonomy" id="317549"/>
    <lineage>
        <taxon>Eukaryota</taxon>
        <taxon>Metazoa</taxon>
        <taxon>Cnidaria</taxon>
        <taxon>Anthozoa</taxon>
        <taxon>Octocorallia</taxon>
        <taxon>Malacalcyonacea</taxon>
        <taxon>Plexauridae</taxon>
        <taxon>Paramuricea</taxon>
    </lineage>
</organism>
<comment type="similarity">
    <text evidence="1">Belongs to the CYFIP family.</text>
</comment>
<dbReference type="Proteomes" id="UP001152795">
    <property type="component" value="Unassembled WGS sequence"/>
</dbReference>
<evidence type="ECO:0000313" key="3">
    <source>
        <dbReference type="EMBL" id="CAB4003100.1"/>
    </source>
</evidence>
<gene>
    <name evidence="3" type="ORF">PACLA_8A010895</name>
</gene>
<dbReference type="EMBL" id="CACRXK020004539">
    <property type="protein sequence ID" value="CAB4003100.1"/>
    <property type="molecule type" value="Genomic_DNA"/>
</dbReference>
<protein>
    <submittedName>
        <fullName evidence="3">Cytoplasmic FMR1-interacting 2-like</fullName>
    </submittedName>
</protein>
<dbReference type="GO" id="GO:0030833">
    <property type="term" value="P:regulation of actin filament polymerization"/>
    <property type="evidence" value="ECO:0007669"/>
    <property type="project" value="InterPro"/>
</dbReference>
<feature type="domain" description="CYRIA/CYRIB Rac1 binding" evidence="2">
    <location>
        <begin position="61"/>
        <end position="294"/>
    </location>
</feature>
<keyword evidence="4" id="KW-1185">Reference proteome</keyword>
<dbReference type="InterPro" id="IPR009828">
    <property type="entry name" value="CYRIA/CYRIB_Rac1-bd"/>
</dbReference>
<dbReference type="PRINTS" id="PR01698">
    <property type="entry name" value="CYTOFMRPINTP"/>
</dbReference>
<dbReference type="GO" id="GO:0005737">
    <property type="term" value="C:cytoplasm"/>
    <property type="evidence" value="ECO:0007669"/>
    <property type="project" value="UniProtKB-ARBA"/>
</dbReference>
<dbReference type="PIRSF" id="PIRSF008153">
    <property type="entry name" value="FMR1_interacting"/>
    <property type="match status" value="1"/>
</dbReference>
<evidence type="ECO:0000256" key="1">
    <source>
        <dbReference type="ARBA" id="ARBA00025790"/>
    </source>
</evidence>